<gene>
    <name evidence="2" type="ORF">PCASD_22896</name>
</gene>
<evidence type="ECO:0000313" key="3">
    <source>
        <dbReference type="Proteomes" id="UP000235392"/>
    </source>
</evidence>
<sequence>MPLQPVNPISPPPPENQSLQRSLPLHVFPSLIPYHLRHLPYHLRCAPPVSPAMSYGLPNNTSITKDNPLPPGGNCFHSQPVDQIKFNIMRDCFESTSSSPATPQPSGPHQLPFIPGTQFPNPNPSLRPSFPPAPHQLQPAEPLKLKGGLIAARPKGVRTPKKVCSSCTPLWKGVQRLHAIFTPSIGVQACDPARQACRACTPVWRACKACTPFGQACRLCAPVDSRKPLDEPHDRSYVHHSSDCAAHHEWFVHGGPLKIWPESPPTQMM</sequence>
<protein>
    <submittedName>
        <fullName evidence="2">Uncharacterized protein</fullName>
    </submittedName>
</protein>
<proteinExistence type="predicted"/>
<feature type="compositionally biased region" description="Pro residues" evidence="1">
    <location>
        <begin position="121"/>
        <end position="134"/>
    </location>
</feature>
<dbReference type="EMBL" id="PGCI01000251">
    <property type="protein sequence ID" value="PLW32118.1"/>
    <property type="molecule type" value="Genomic_DNA"/>
</dbReference>
<dbReference type="Proteomes" id="UP000235392">
    <property type="component" value="Unassembled WGS sequence"/>
</dbReference>
<evidence type="ECO:0000313" key="2">
    <source>
        <dbReference type="EMBL" id="PLW32118.1"/>
    </source>
</evidence>
<evidence type="ECO:0000256" key="1">
    <source>
        <dbReference type="SAM" id="MobiDB-lite"/>
    </source>
</evidence>
<feature type="region of interest" description="Disordered" evidence="1">
    <location>
        <begin position="1"/>
        <end position="20"/>
    </location>
</feature>
<name>A0A2N5U347_9BASI</name>
<dbReference type="AlphaFoldDB" id="A0A2N5U347"/>
<reference evidence="2 3" key="1">
    <citation type="submission" date="2017-11" db="EMBL/GenBank/DDBJ databases">
        <title>De novo assembly and phasing of dikaryotic genomes from two isolates of Puccinia coronata f. sp. avenae, the causal agent of oat crown rust.</title>
        <authorList>
            <person name="Miller M.E."/>
            <person name="Zhang Y."/>
            <person name="Omidvar V."/>
            <person name="Sperschneider J."/>
            <person name="Schwessinger B."/>
            <person name="Raley C."/>
            <person name="Palmer J.M."/>
            <person name="Garnica D."/>
            <person name="Upadhyaya N."/>
            <person name="Rathjen J."/>
            <person name="Taylor J.M."/>
            <person name="Park R.F."/>
            <person name="Dodds P.N."/>
            <person name="Hirsch C.D."/>
            <person name="Kianian S.F."/>
            <person name="Figueroa M."/>
        </authorList>
    </citation>
    <scope>NUCLEOTIDE SEQUENCE [LARGE SCALE GENOMIC DNA]</scope>
    <source>
        <strain evidence="2">12SD80</strain>
    </source>
</reference>
<comment type="caution">
    <text evidence="2">The sequence shown here is derived from an EMBL/GenBank/DDBJ whole genome shotgun (WGS) entry which is preliminary data.</text>
</comment>
<organism evidence="2 3">
    <name type="scientific">Puccinia coronata f. sp. avenae</name>
    <dbReference type="NCBI Taxonomy" id="200324"/>
    <lineage>
        <taxon>Eukaryota</taxon>
        <taxon>Fungi</taxon>
        <taxon>Dikarya</taxon>
        <taxon>Basidiomycota</taxon>
        <taxon>Pucciniomycotina</taxon>
        <taxon>Pucciniomycetes</taxon>
        <taxon>Pucciniales</taxon>
        <taxon>Pucciniaceae</taxon>
        <taxon>Puccinia</taxon>
    </lineage>
</organism>
<feature type="region of interest" description="Disordered" evidence="1">
    <location>
        <begin position="94"/>
        <end position="140"/>
    </location>
</feature>
<accession>A0A2N5U347</accession>